<evidence type="ECO:0000313" key="1">
    <source>
        <dbReference type="EMBL" id="CAF1525362.1"/>
    </source>
</evidence>
<proteinExistence type="predicted"/>
<keyword evidence="3" id="KW-1185">Reference proteome</keyword>
<evidence type="ECO:0000313" key="2">
    <source>
        <dbReference type="EMBL" id="CAF1622706.1"/>
    </source>
</evidence>
<evidence type="ECO:0000313" key="4">
    <source>
        <dbReference type="Proteomes" id="UP000663852"/>
    </source>
</evidence>
<reference evidence="1" key="1">
    <citation type="submission" date="2021-02" db="EMBL/GenBank/DDBJ databases">
        <authorList>
            <person name="Nowell W R."/>
        </authorList>
    </citation>
    <scope>NUCLEOTIDE SEQUENCE</scope>
</reference>
<dbReference type="Proteomes" id="UP000663828">
    <property type="component" value="Unassembled WGS sequence"/>
</dbReference>
<organism evidence="1 4">
    <name type="scientific">Adineta ricciae</name>
    <name type="common">Rotifer</name>
    <dbReference type="NCBI Taxonomy" id="249248"/>
    <lineage>
        <taxon>Eukaryota</taxon>
        <taxon>Metazoa</taxon>
        <taxon>Spiralia</taxon>
        <taxon>Gnathifera</taxon>
        <taxon>Rotifera</taxon>
        <taxon>Eurotatoria</taxon>
        <taxon>Bdelloidea</taxon>
        <taxon>Adinetida</taxon>
        <taxon>Adinetidae</taxon>
        <taxon>Adineta</taxon>
    </lineage>
</organism>
<dbReference type="OrthoDB" id="10051656at2759"/>
<evidence type="ECO:0000313" key="3">
    <source>
        <dbReference type="Proteomes" id="UP000663828"/>
    </source>
</evidence>
<gene>
    <name evidence="1" type="ORF">EDS130_LOCUS44161</name>
    <name evidence="2" type="ORF">XAT740_LOCUS50463</name>
</gene>
<comment type="caution">
    <text evidence="1">The sequence shown here is derived from an EMBL/GenBank/DDBJ whole genome shotgun (WGS) entry which is preliminary data.</text>
</comment>
<sequence>MPLCNYRSIQNTDQTVFELEVRSTRTLSYVGEKATLLSVGSSNKITHRYTVQQIINMAREFVGPLFIYLQEKNGVMGERVRKNLFRADNINGTCSASGKLTTSLIKYWIKNCLSLFICDSRTRLLSDSWRGEDDKHGLYNCIRGLKRLQILQKPR</sequence>
<dbReference type="AlphaFoldDB" id="A0A815UXP4"/>
<protein>
    <submittedName>
        <fullName evidence="1">Uncharacterized protein</fullName>
    </submittedName>
</protein>
<dbReference type="EMBL" id="CAJNOJ010000814">
    <property type="protein sequence ID" value="CAF1525362.1"/>
    <property type="molecule type" value="Genomic_DNA"/>
</dbReference>
<accession>A0A815UXP4</accession>
<dbReference type="EMBL" id="CAJNOR010007753">
    <property type="protein sequence ID" value="CAF1622706.1"/>
    <property type="molecule type" value="Genomic_DNA"/>
</dbReference>
<name>A0A815UXP4_ADIRI</name>
<dbReference type="Proteomes" id="UP000663852">
    <property type="component" value="Unassembled WGS sequence"/>
</dbReference>